<evidence type="ECO:0000313" key="3">
    <source>
        <dbReference type="Proteomes" id="UP001346869"/>
    </source>
</evidence>
<comment type="caution">
    <text evidence="2">The sequence shown here is derived from an EMBL/GenBank/DDBJ whole genome shotgun (WGS) entry which is preliminary data.</text>
</comment>
<accession>A0AAN7XMU8</accession>
<reference evidence="2 3" key="1">
    <citation type="journal article" date="2023" name="Genes (Basel)">
        <title>Chromosome-Level Genome Assembly and Circadian Gene Repertoire of the Patagonia Blennie Eleginops maclovinus-The Closest Ancestral Proxy of Antarctic Cryonotothenioids.</title>
        <authorList>
            <person name="Cheng C.C."/>
            <person name="Rivera-Colon A.G."/>
            <person name="Minhas B.F."/>
            <person name="Wilson L."/>
            <person name="Rayamajhi N."/>
            <person name="Vargas-Chacoff L."/>
            <person name="Catchen J.M."/>
        </authorList>
    </citation>
    <scope>NUCLEOTIDE SEQUENCE [LARGE SCALE GENOMIC DNA]</scope>
    <source>
        <strain evidence="2">JMC-PN-2008</strain>
    </source>
</reference>
<evidence type="ECO:0008006" key="4">
    <source>
        <dbReference type="Google" id="ProtNLM"/>
    </source>
</evidence>
<feature type="signal peptide" evidence="1">
    <location>
        <begin position="1"/>
        <end position="20"/>
    </location>
</feature>
<evidence type="ECO:0000256" key="1">
    <source>
        <dbReference type="SAM" id="SignalP"/>
    </source>
</evidence>
<dbReference type="EMBL" id="JAUZQC010000010">
    <property type="protein sequence ID" value="KAK5865025.1"/>
    <property type="molecule type" value="Genomic_DNA"/>
</dbReference>
<protein>
    <recommendedName>
        <fullName evidence="4">Glutathione peroxidase 3</fullName>
    </recommendedName>
</protein>
<keyword evidence="1" id="KW-0732">Signal</keyword>
<name>A0AAN7XMU8_ELEMC</name>
<organism evidence="2 3">
    <name type="scientific">Eleginops maclovinus</name>
    <name type="common">Patagonian blennie</name>
    <name type="synonym">Eleginus maclovinus</name>
    <dbReference type="NCBI Taxonomy" id="56733"/>
    <lineage>
        <taxon>Eukaryota</taxon>
        <taxon>Metazoa</taxon>
        <taxon>Chordata</taxon>
        <taxon>Craniata</taxon>
        <taxon>Vertebrata</taxon>
        <taxon>Euteleostomi</taxon>
        <taxon>Actinopterygii</taxon>
        <taxon>Neopterygii</taxon>
        <taxon>Teleostei</taxon>
        <taxon>Neoteleostei</taxon>
        <taxon>Acanthomorphata</taxon>
        <taxon>Eupercaria</taxon>
        <taxon>Perciformes</taxon>
        <taxon>Notothenioidei</taxon>
        <taxon>Eleginopidae</taxon>
        <taxon>Eleginops</taxon>
    </lineage>
</organism>
<sequence length="66" mass="7433">MMQPLLPLLLLGLLRPFTAGCPLTQQCESTDGDIYRYQAKTLNDSRTVNFSDYRGTSVLFINVATY</sequence>
<gene>
    <name evidence="2" type="ORF">PBY51_016221</name>
</gene>
<evidence type="ECO:0000313" key="2">
    <source>
        <dbReference type="EMBL" id="KAK5865025.1"/>
    </source>
</evidence>
<reference evidence="2 3" key="2">
    <citation type="journal article" date="2023" name="Mol. Biol. Evol.">
        <title>Genomics of Secondarily Temperate Adaptation in the Only Non-Antarctic Icefish.</title>
        <authorList>
            <person name="Rivera-Colon A.G."/>
            <person name="Rayamajhi N."/>
            <person name="Minhas B.F."/>
            <person name="Madrigal G."/>
            <person name="Bilyk K.T."/>
            <person name="Yoon V."/>
            <person name="Hune M."/>
            <person name="Gregory S."/>
            <person name="Cheng C.H.C."/>
            <person name="Catchen J.M."/>
        </authorList>
    </citation>
    <scope>NUCLEOTIDE SEQUENCE [LARGE SCALE GENOMIC DNA]</scope>
    <source>
        <strain evidence="2">JMC-PN-2008</strain>
    </source>
</reference>
<proteinExistence type="predicted"/>
<dbReference type="AlphaFoldDB" id="A0AAN7XMU8"/>
<dbReference type="Gene3D" id="3.40.30.10">
    <property type="entry name" value="Glutaredoxin"/>
    <property type="match status" value="1"/>
</dbReference>
<feature type="chain" id="PRO_5042975913" description="Glutathione peroxidase 3" evidence="1">
    <location>
        <begin position="21"/>
        <end position="66"/>
    </location>
</feature>
<keyword evidence="3" id="KW-1185">Reference proteome</keyword>
<dbReference type="Proteomes" id="UP001346869">
    <property type="component" value="Unassembled WGS sequence"/>
</dbReference>